<reference evidence="1 2" key="1">
    <citation type="submission" date="2017-10" db="EMBL/GenBank/DDBJ databases">
        <title>Draft genome of two endophytic bacteria isolated from 'guarana' Paullinia cupana (Mart.) Ducke.</title>
        <authorList>
            <person name="Siqueira K.A."/>
            <person name="Liotti R.G."/>
            <person name="Mendes T.A."/>
            <person name="Soares M.A."/>
        </authorList>
    </citation>
    <scope>NUCLEOTIDE SEQUENCE [LARGE SCALE GENOMIC DNA]</scope>
    <source>
        <strain evidence="1 2">342</strain>
    </source>
</reference>
<proteinExistence type="predicted"/>
<dbReference type="OrthoDB" id="6636444at2"/>
<gene>
    <name evidence="1" type="ORF">CQW29_12185</name>
</gene>
<dbReference type="AlphaFoldDB" id="A0A2S9IBQ4"/>
<organism evidence="1 2">
    <name type="scientific">Pantoea coffeiphila</name>
    <dbReference type="NCBI Taxonomy" id="1465635"/>
    <lineage>
        <taxon>Bacteria</taxon>
        <taxon>Pseudomonadati</taxon>
        <taxon>Pseudomonadota</taxon>
        <taxon>Gammaproteobacteria</taxon>
        <taxon>Enterobacterales</taxon>
        <taxon>Erwiniaceae</taxon>
        <taxon>Pantoea</taxon>
    </lineage>
</organism>
<comment type="caution">
    <text evidence="1">The sequence shown here is derived from an EMBL/GenBank/DDBJ whole genome shotgun (WGS) entry which is preliminary data.</text>
</comment>
<evidence type="ECO:0000313" key="2">
    <source>
        <dbReference type="Proteomes" id="UP000239181"/>
    </source>
</evidence>
<sequence length="107" mass="12347">MVQLNLAKVLLLSNERTGDVRYEIFSKEGENPDYPEKIIVYREGNIGEHGERGWIKTDDVISLEHLGFQTGKGFQTAITYHMRPARDICSAIAECRQHFQEKFCSDR</sequence>
<name>A0A2S9IBQ4_9GAMM</name>
<accession>A0A2S9IBQ4</accession>
<protein>
    <submittedName>
        <fullName evidence="1">Uncharacterized protein</fullName>
    </submittedName>
</protein>
<keyword evidence="2" id="KW-1185">Reference proteome</keyword>
<dbReference type="Proteomes" id="UP000239181">
    <property type="component" value="Unassembled WGS sequence"/>
</dbReference>
<dbReference type="RefSeq" id="WP_042093750.1">
    <property type="nucleotide sequence ID" value="NZ_PDET01000007.1"/>
</dbReference>
<dbReference type="EMBL" id="PDET01000007">
    <property type="protein sequence ID" value="PRD15218.1"/>
    <property type="molecule type" value="Genomic_DNA"/>
</dbReference>
<evidence type="ECO:0000313" key="1">
    <source>
        <dbReference type="EMBL" id="PRD15218.1"/>
    </source>
</evidence>